<dbReference type="RefSeq" id="WP_260727188.1">
    <property type="nucleotide sequence ID" value="NZ_BAAABS010000033.1"/>
</dbReference>
<reference evidence="3" key="1">
    <citation type="submission" date="2021-04" db="EMBL/GenBank/DDBJ databases">
        <title>Biosynthetic gene clusters of Dactylosporangioum roseum.</title>
        <authorList>
            <person name="Hartkoorn R.C."/>
            <person name="Beaudoing E."/>
            <person name="Hot D."/>
            <person name="Moureu S."/>
        </authorList>
    </citation>
    <scope>NUCLEOTIDE SEQUENCE</scope>
    <source>
        <strain evidence="3">NRRL B-16295</strain>
    </source>
</reference>
<sequence>MEGLLAVLIVTWLLSKAVGDTIVDTTLAKQGKVSPRLEAKYGDKAGAMVKKYGPLDFFRDAWNDYWPRRTEALIAARDAKAANPGERVRLRDRLAAAKAAVTAKAAPLVEKAKQSPVVQKLVQPVGKSKPTAVSEPAESEPVPRIVDGDDADEGTRRFNDAGQQEEYRDGRWQPVPKNPDSPPEPPAKQPTPSTGGPMTAPTGEAVNYETTVAELEALANEQRGHVDQCAAALQAIGSAKAAIGDMQESYRASAAAAASTAEHLAAKNLDGVTLANAGTTVDAMPAGKVDEMFDQLELMEAEAQQRLADAEVALAATETNLQHIQGTYGDAHATVAGNLGGDSSFLDAGGGAAPMGALEREIRFDPNDLGRWDEPLLIVTPAAVSGSSHRQPNGDAAHDAAHTAAREAGMQAVDDRGTSLSTVEQQETYRQAYDQEMRQRGFGPDGTASV</sequence>
<name>A0ABY5Z6Z4_9ACTN</name>
<proteinExistence type="predicted"/>
<feature type="compositionally biased region" description="Basic and acidic residues" evidence="2">
    <location>
        <begin position="153"/>
        <end position="171"/>
    </location>
</feature>
<evidence type="ECO:0000313" key="4">
    <source>
        <dbReference type="Proteomes" id="UP001058271"/>
    </source>
</evidence>
<protein>
    <submittedName>
        <fullName evidence="3">Uncharacterized protein</fullName>
    </submittedName>
</protein>
<feature type="coiled-coil region" evidence="1">
    <location>
        <begin position="293"/>
        <end position="320"/>
    </location>
</feature>
<accession>A0ABY5Z6Z4</accession>
<gene>
    <name evidence="3" type="ORF">Drose_06005</name>
</gene>
<feature type="region of interest" description="Disordered" evidence="2">
    <location>
        <begin position="123"/>
        <end position="203"/>
    </location>
</feature>
<organism evidence="3 4">
    <name type="scientific">Dactylosporangium roseum</name>
    <dbReference type="NCBI Taxonomy" id="47989"/>
    <lineage>
        <taxon>Bacteria</taxon>
        <taxon>Bacillati</taxon>
        <taxon>Actinomycetota</taxon>
        <taxon>Actinomycetes</taxon>
        <taxon>Micromonosporales</taxon>
        <taxon>Micromonosporaceae</taxon>
        <taxon>Dactylosporangium</taxon>
    </lineage>
</organism>
<keyword evidence="4" id="KW-1185">Reference proteome</keyword>
<dbReference type="EMBL" id="CP073721">
    <property type="protein sequence ID" value="UWZ37825.1"/>
    <property type="molecule type" value="Genomic_DNA"/>
</dbReference>
<feature type="compositionally biased region" description="Pro residues" evidence="2">
    <location>
        <begin position="176"/>
        <end position="189"/>
    </location>
</feature>
<dbReference type="Proteomes" id="UP001058271">
    <property type="component" value="Chromosome"/>
</dbReference>
<evidence type="ECO:0000256" key="2">
    <source>
        <dbReference type="SAM" id="MobiDB-lite"/>
    </source>
</evidence>
<evidence type="ECO:0000313" key="3">
    <source>
        <dbReference type="EMBL" id="UWZ37825.1"/>
    </source>
</evidence>
<evidence type="ECO:0000256" key="1">
    <source>
        <dbReference type="SAM" id="Coils"/>
    </source>
</evidence>
<keyword evidence="1" id="KW-0175">Coiled coil</keyword>